<evidence type="ECO:0000313" key="12">
    <source>
        <dbReference type="EMBL" id="ODV73787.1"/>
    </source>
</evidence>
<dbReference type="EC" id="3.2.1.28" evidence="5"/>
<keyword evidence="9" id="KW-0325">Glycoprotein</keyword>
<dbReference type="GO" id="GO:0042597">
    <property type="term" value="C:periplasmic space"/>
    <property type="evidence" value="ECO:0007669"/>
    <property type="project" value="UniProtKB-SubCell"/>
</dbReference>
<dbReference type="Pfam" id="PF03636">
    <property type="entry name" value="Glyco_hydro_65N"/>
    <property type="match status" value="1"/>
</dbReference>
<keyword evidence="6" id="KW-0574">Periplasm</keyword>
<dbReference type="InterPro" id="IPR037018">
    <property type="entry name" value="GH65_N"/>
</dbReference>
<dbReference type="GO" id="GO:0030246">
    <property type="term" value="F:carbohydrate binding"/>
    <property type="evidence" value="ECO:0007669"/>
    <property type="project" value="InterPro"/>
</dbReference>
<dbReference type="InterPro" id="IPR011013">
    <property type="entry name" value="Gal_mutarotase_sf_dom"/>
</dbReference>
<evidence type="ECO:0000256" key="9">
    <source>
        <dbReference type="ARBA" id="ARBA00023180"/>
    </source>
</evidence>
<dbReference type="Proteomes" id="UP000094389">
    <property type="component" value="Unassembled WGS sequence"/>
</dbReference>
<comment type="subcellular location">
    <subcellularLocation>
        <location evidence="3">Membrane</location>
        <topology evidence="3">Single-pass type II membrane protein</topology>
    </subcellularLocation>
    <subcellularLocation>
        <location evidence="2">Periplasm</location>
    </subcellularLocation>
</comment>
<accession>A0A1E4S2M7</accession>
<dbReference type="FunFam" id="1.50.10.10:FF:000032">
    <property type="entry name" value="Vacuolar acid trehalase"/>
    <property type="match status" value="1"/>
</dbReference>
<keyword evidence="8" id="KW-0735">Signal-anchor</keyword>
<dbReference type="GO" id="GO:0016020">
    <property type="term" value="C:membrane"/>
    <property type="evidence" value="ECO:0007669"/>
    <property type="project" value="UniProtKB-SubCell"/>
</dbReference>
<dbReference type="PANTHER" id="PTHR11051:SF8">
    <property type="entry name" value="PROTEIN-GLUCOSYLGALACTOSYLHYDROXYLYSINE GLUCOSIDASE"/>
    <property type="match status" value="1"/>
</dbReference>
<dbReference type="RefSeq" id="XP_020070826.1">
    <property type="nucleotide sequence ID" value="XM_020212217.1"/>
</dbReference>
<dbReference type="InterPro" id="IPR005195">
    <property type="entry name" value="Glyco_hydro_65_M"/>
</dbReference>
<dbReference type="GO" id="GO:0015976">
    <property type="term" value="P:carbon utilization"/>
    <property type="evidence" value="ECO:0007669"/>
    <property type="project" value="UniProtKB-ARBA"/>
</dbReference>
<evidence type="ECO:0000259" key="10">
    <source>
        <dbReference type="Pfam" id="PF03632"/>
    </source>
</evidence>
<reference evidence="12 13" key="1">
    <citation type="journal article" date="2016" name="Proc. Natl. Acad. Sci. U.S.A.">
        <title>Comparative genomics of biotechnologically important yeasts.</title>
        <authorList>
            <person name="Riley R."/>
            <person name="Haridas S."/>
            <person name="Wolfe K.H."/>
            <person name="Lopes M.R."/>
            <person name="Hittinger C.T."/>
            <person name="Goeker M."/>
            <person name="Salamov A.A."/>
            <person name="Wisecaver J.H."/>
            <person name="Long T.M."/>
            <person name="Calvey C.H."/>
            <person name="Aerts A.L."/>
            <person name="Barry K.W."/>
            <person name="Choi C."/>
            <person name="Clum A."/>
            <person name="Coughlan A.Y."/>
            <person name="Deshpande S."/>
            <person name="Douglass A.P."/>
            <person name="Hanson S.J."/>
            <person name="Klenk H.-P."/>
            <person name="LaButti K.M."/>
            <person name="Lapidus A."/>
            <person name="Lindquist E.A."/>
            <person name="Lipzen A.M."/>
            <person name="Meier-Kolthoff J.P."/>
            <person name="Ohm R.A."/>
            <person name="Otillar R.P."/>
            <person name="Pangilinan J.L."/>
            <person name="Peng Y."/>
            <person name="Rokas A."/>
            <person name="Rosa C.A."/>
            <person name="Scheuner C."/>
            <person name="Sibirny A.A."/>
            <person name="Slot J.C."/>
            <person name="Stielow J.B."/>
            <person name="Sun H."/>
            <person name="Kurtzman C.P."/>
            <person name="Blackwell M."/>
            <person name="Grigoriev I.V."/>
            <person name="Jeffries T.W."/>
        </authorList>
    </citation>
    <scope>NUCLEOTIDE SEQUENCE [LARGE SCALE GENOMIC DNA]</scope>
    <source>
        <strain evidence="13">ATCC 18201 / CBS 1600 / BCRC 20928 / JCM 3617 / NBRC 0987 / NRRL Y-1542</strain>
    </source>
</reference>
<evidence type="ECO:0000256" key="6">
    <source>
        <dbReference type="ARBA" id="ARBA00022764"/>
    </source>
</evidence>
<dbReference type="PANTHER" id="PTHR11051">
    <property type="entry name" value="GLYCOSYL HYDROLASE-RELATED"/>
    <property type="match status" value="1"/>
</dbReference>
<feature type="domain" description="Glycoside hydrolase family 65 central catalytic" evidence="10">
    <location>
        <begin position="350"/>
        <end position="570"/>
    </location>
</feature>
<protein>
    <recommendedName>
        <fullName evidence="5">alpha,alpha-trehalase</fullName>
        <ecNumber evidence="5">3.2.1.28</ecNumber>
    </recommendedName>
</protein>
<dbReference type="InterPro" id="IPR005196">
    <property type="entry name" value="Glyco_hydro_65_N"/>
</dbReference>
<dbReference type="Gene3D" id="2.70.98.40">
    <property type="entry name" value="Glycoside hydrolase, family 65, N-terminal domain"/>
    <property type="match status" value="1"/>
</dbReference>
<dbReference type="AlphaFoldDB" id="A0A1E4S2M7"/>
<comment type="catalytic activity">
    <reaction evidence="1">
        <text>alpha,alpha-trehalose + H2O = alpha-D-glucose + beta-D-glucose</text>
        <dbReference type="Rhea" id="RHEA:32675"/>
        <dbReference type="ChEBI" id="CHEBI:15377"/>
        <dbReference type="ChEBI" id="CHEBI:15903"/>
        <dbReference type="ChEBI" id="CHEBI:16551"/>
        <dbReference type="ChEBI" id="CHEBI:17925"/>
        <dbReference type="EC" id="3.2.1.28"/>
    </reaction>
</comment>
<dbReference type="OrthoDB" id="200349at2759"/>
<feature type="domain" description="Glycoside hydrolase family 65 N-terminal" evidence="11">
    <location>
        <begin position="31"/>
        <end position="289"/>
    </location>
</feature>
<evidence type="ECO:0000313" key="13">
    <source>
        <dbReference type="Proteomes" id="UP000094389"/>
    </source>
</evidence>
<evidence type="ECO:0000256" key="4">
    <source>
        <dbReference type="ARBA" id="ARBA00006768"/>
    </source>
</evidence>
<dbReference type="GO" id="GO:0005993">
    <property type="term" value="P:trehalose catabolic process"/>
    <property type="evidence" value="ECO:0007669"/>
    <property type="project" value="TreeGrafter"/>
</dbReference>
<dbReference type="GeneID" id="30986613"/>
<gene>
    <name evidence="12" type="ORF">CYBJADRAFT_117024</name>
</gene>
<dbReference type="Pfam" id="PF03632">
    <property type="entry name" value="Glyco_hydro_65m"/>
    <property type="match status" value="1"/>
</dbReference>
<organism evidence="12 13">
    <name type="scientific">Cyberlindnera jadinii (strain ATCC 18201 / CBS 1600 / BCRC 20928 / JCM 3617 / NBRC 0987 / NRRL Y-1542)</name>
    <name type="common">Torula yeast</name>
    <name type="synonym">Candida utilis</name>
    <dbReference type="NCBI Taxonomy" id="983966"/>
    <lineage>
        <taxon>Eukaryota</taxon>
        <taxon>Fungi</taxon>
        <taxon>Dikarya</taxon>
        <taxon>Ascomycota</taxon>
        <taxon>Saccharomycotina</taxon>
        <taxon>Saccharomycetes</taxon>
        <taxon>Phaffomycetales</taxon>
        <taxon>Phaffomycetaceae</taxon>
        <taxon>Cyberlindnera</taxon>
    </lineage>
</organism>
<evidence type="ECO:0000256" key="2">
    <source>
        <dbReference type="ARBA" id="ARBA00004418"/>
    </source>
</evidence>
<keyword evidence="8" id="KW-0812">Transmembrane</keyword>
<keyword evidence="7" id="KW-0378">Hydrolase</keyword>
<keyword evidence="13" id="KW-1185">Reference proteome</keyword>
<feature type="non-terminal residue" evidence="12">
    <location>
        <position position="1"/>
    </location>
</feature>
<name>A0A1E4S2M7_CYBJN</name>
<proteinExistence type="inferred from homology"/>
<feature type="non-terminal residue" evidence="12">
    <location>
        <position position="863"/>
    </location>
</feature>
<dbReference type="EMBL" id="KV453929">
    <property type="protein sequence ID" value="ODV73787.1"/>
    <property type="molecule type" value="Genomic_DNA"/>
</dbReference>
<dbReference type="GO" id="GO:0004555">
    <property type="term" value="F:alpha,alpha-trehalase activity"/>
    <property type="evidence" value="ECO:0007669"/>
    <property type="project" value="UniProtKB-EC"/>
</dbReference>
<dbReference type="InterPro" id="IPR008928">
    <property type="entry name" value="6-hairpin_glycosidase_sf"/>
</dbReference>
<dbReference type="SUPFAM" id="SSF74650">
    <property type="entry name" value="Galactose mutarotase-like"/>
    <property type="match status" value="1"/>
</dbReference>
<evidence type="ECO:0000256" key="5">
    <source>
        <dbReference type="ARBA" id="ARBA00012757"/>
    </source>
</evidence>
<evidence type="ECO:0000256" key="7">
    <source>
        <dbReference type="ARBA" id="ARBA00022801"/>
    </source>
</evidence>
<comment type="similarity">
    <text evidence="4">Belongs to the glycosyl hydrolase 65 family.</text>
</comment>
<dbReference type="Gene3D" id="1.50.10.10">
    <property type="match status" value="1"/>
</dbReference>
<evidence type="ECO:0000256" key="1">
    <source>
        <dbReference type="ARBA" id="ARBA00001576"/>
    </source>
</evidence>
<dbReference type="SUPFAM" id="SSF48208">
    <property type="entry name" value="Six-hairpin glycosidases"/>
    <property type="match status" value="1"/>
</dbReference>
<evidence type="ECO:0000259" key="11">
    <source>
        <dbReference type="Pfam" id="PF03636"/>
    </source>
</evidence>
<dbReference type="GO" id="GO:0009277">
    <property type="term" value="C:fungal-type cell wall"/>
    <property type="evidence" value="ECO:0007669"/>
    <property type="project" value="TreeGrafter"/>
</dbReference>
<evidence type="ECO:0000256" key="8">
    <source>
        <dbReference type="ARBA" id="ARBA00022968"/>
    </source>
</evidence>
<dbReference type="InterPro" id="IPR012341">
    <property type="entry name" value="6hp_glycosidase-like_sf"/>
</dbReference>
<sequence>SEKMFELVADASNSFYDSEENVLGSLEYIKNVYSKQPYVSNGYIGARLSTLGHGFTYDELNLHSNDNETHDPLVNGWPLFNKRYTGAFVAGFYSLQETLPATNFPELYSQGYDSVMASIPYWAQLDVIFEDETGEHVFNPQGVDPMDITGYNQNMSLHNGVVHTSLTWLNKLEIDIEVFVHKKVETLAVMGMSIRPINSPMNVTLRDSLDFQTSQRSWLKDLGADDEGIYMVVQPENVPTSKAAVFSSWDVEGSHKYVLNRTRVVNEGTVELFPHEVALVNKYVGVVSTEFHEKLDRTELEHAKITVEYAHILGRDTLLQMHKEEWEQYFEETNIFFPSDSMLTVAAQASLFHLISNTNVNSRGLSSALGTAGLSSDSYGGMVFWDTDLWIIPGIVPFAPDVANAVSNYRNYTHPQAVLNAQQYGYEGAAYPWTSGRFGNCTSAGPCVDYEYHINVDIALSSYLLYLAGEDEEYLRFTTWPLLRDAADFLTQYTKFDPELGLYTTSNLTDPDEYANHIDNGAFTNAGIDRLLNLTITVADHLGVEKNPRWEKVHAHIYIPKSESGIVLEYSGMNSSVRIKQADVVMLTVPLNYKVESHRQESIDNMLYYSLKQVDMGPAMTFPVFSMASRRLISYGCSSQSYLQKSVLPYVRLPFAQFSEQADDNVLTNGGTHPAFPFLTAHGGFLQAIVHGILGLKYSARVDPASNQIERYLAFDPVRPLALPGGVVLNGFKYMGQVLDVTLTDFTATIKHRRGLSPITVEVNERNERSGNYTLRPHSTLTVPIYNPPLNIPGSCTECQQIANLTCGSPAEVPLSAIDGNNYTYWQPINREPARLLIDLGKPQIVQSGLMIWGHRPPKYLSI</sequence>
<dbReference type="STRING" id="983966.A0A1E4S2M7"/>
<evidence type="ECO:0000256" key="3">
    <source>
        <dbReference type="ARBA" id="ARBA00004606"/>
    </source>
</evidence>
<dbReference type="OMA" id="NHVDAGG"/>